<gene>
    <name evidence="9" type="ORF">OLC1_LOCUS5571</name>
</gene>
<keyword evidence="4 6" id="KW-0804">Transcription</keyword>
<name>A0AAV1CG51_OLDCO</name>
<dbReference type="Proteomes" id="UP001161247">
    <property type="component" value="Chromosome 2"/>
</dbReference>
<feature type="region of interest" description="Disordered" evidence="7">
    <location>
        <begin position="566"/>
        <end position="600"/>
    </location>
</feature>
<evidence type="ECO:0000259" key="8">
    <source>
        <dbReference type="Pfam" id="PF10513"/>
    </source>
</evidence>
<evidence type="ECO:0000256" key="2">
    <source>
        <dbReference type="ARBA" id="ARBA00008035"/>
    </source>
</evidence>
<evidence type="ECO:0000256" key="6">
    <source>
        <dbReference type="RuleBase" id="RU361124"/>
    </source>
</evidence>
<evidence type="ECO:0000256" key="3">
    <source>
        <dbReference type="ARBA" id="ARBA00023015"/>
    </source>
</evidence>
<feature type="region of interest" description="Disordered" evidence="7">
    <location>
        <begin position="318"/>
        <end position="347"/>
    </location>
</feature>
<evidence type="ECO:0000256" key="1">
    <source>
        <dbReference type="ARBA" id="ARBA00004123"/>
    </source>
</evidence>
<protein>
    <recommendedName>
        <fullName evidence="6">Enhancer of polycomb-like protein</fullName>
    </recommendedName>
</protein>
<dbReference type="InterPro" id="IPR024943">
    <property type="entry name" value="Enhancer_polycomb"/>
</dbReference>
<evidence type="ECO:0000256" key="4">
    <source>
        <dbReference type="ARBA" id="ARBA00023163"/>
    </source>
</evidence>
<feature type="region of interest" description="Disordered" evidence="7">
    <location>
        <begin position="121"/>
        <end position="223"/>
    </location>
</feature>
<comment type="subcellular location">
    <subcellularLocation>
        <location evidence="1 6">Nucleus</location>
    </subcellularLocation>
</comment>
<feature type="region of interest" description="Disordered" evidence="7">
    <location>
        <begin position="39"/>
        <end position="71"/>
    </location>
</feature>
<dbReference type="CDD" id="cd20404">
    <property type="entry name" value="Tudor_Agenet_AtEML-like"/>
    <property type="match status" value="1"/>
</dbReference>
<evidence type="ECO:0000256" key="5">
    <source>
        <dbReference type="ARBA" id="ARBA00023242"/>
    </source>
</evidence>
<dbReference type="InterPro" id="IPR019542">
    <property type="entry name" value="Enhancer_polycomb-like_N"/>
</dbReference>
<feature type="compositionally biased region" description="Polar residues" evidence="7">
    <location>
        <begin position="148"/>
        <end position="166"/>
    </location>
</feature>
<feature type="compositionally biased region" description="Low complexity" evidence="7">
    <location>
        <begin position="409"/>
        <end position="422"/>
    </location>
</feature>
<organism evidence="9 10">
    <name type="scientific">Oldenlandia corymbosa var. corymbosa</name>
    <dbReference type="NCBI Taxonomy" id="529605"/>
    <lineage>
        <taxon>Eukaryota</taxon>
        <taxon>Viridiplantae</taxon>
        <taxon>Streptophyta</taxon>
        <taxon>Embryophyta</taxon>
        <taxon>Tracheophyta</taxon>
        <taxon>Spermatophyta</taxon>
        <taxon>Magnoliopsida</taxon>
        <taxon>eudicotyledons</taxon>
        <taxon>Gunneridae</taxon>
        <taxon>Pentapetalae</taxon>
        <taxon>asterids</taxon>
        <taxon>lamiids</taxon>
        <taxon>Gentianales</taxon>
        <taxon>Rubiaceae</taxon>
        <taxon>Rubioideae</taxon>
        <taxon>Spermacoceae</taxon>
        <taxon>Hedyotis-Oldenlandia complex</taxon>
        <taxon>Oldenlandia</taxon>
    </lineage>
</organism>
<proteinExistence type="inferred from homology"/>
<feature type="region of interest" description="Disordered" evidence="7">
    <location>
        <begin position="403"/>
        <end position="444"/>
    </location>
</feature>
<feature type="compositionally biased region" description="Low complexity" evidence="7">
    <location>
        <begin position="628"/>
        <end position="642"/>
    </location>
</feature>
<feature type="compositionally biased region" description="Polar residues" evidence="7">
    <location>
        <begin position="581"/>
        <end position="590"/>
    </location>
</feature>
<evidence type="ECO:0000313" key="10">
    <source>
        <dbReference type="Proteomes" id="UP001161247"/>
    </source>
</evidence>
<dbReference type="PANTHER" id="PTHR14898">
    <property type="entry name" value="ENHANCER OF POLYCOMB"/>
    <property type="match status" value="1"/>
</dbReference>
<feature type="domain" description="Enhancer of polycomb-like N-terminal" evidence="8">
    <location>
        <begin position="1339"/>
        <end position="1438"/>
    </location>
</feature>
<dbReference type="GO" id="GO:0006357">
    <property type="term" value="P:regulation of transcription by RNA polymerase II"/>
    <property type="evidence" value="ECO:0007669"/>
    <property type="project" value="InterPro"/>
</dbReference>
<feature type="region of interest" description="Disordered" evidence="7">
    <location>
        <begin position="244"/>
        <end position="266"/>
    </location>
</feature>
<dbReference type="GO" id="GO:0005634">
    <property type="term" value="C:nucleus"/>
    <property type="evidence" value="ECO:0007669"/>
    <property type="project" value="UniProtKB-SubCell"/>
</dbReference>
<keyword evidence="10" id="KW-1185">Reference proteome</keyword>
<accession>A0AAV1CG51</accession>
<keyword evidence="5 6" id="KW-0539">Nucleus</keyword>
<dbReference type="Pfam" id="PF10513">
    <property type="entry name" value="EPL1"/>
    <property type="match status" value="1"/>
</dbReference>
<dbReference type="EMBL" id="OX459119">
    <property type="protein sequence ID" value="CAI9094400.1"/>
    <property type="molecule type" value="Genomic_DNA"/>
</dbReference>
<dbReference type="GO" id="GO:0035267">
    <property type="term" value="C:NuA4 histone acetyltransferase complex"/>
    <property type="evidence" value="ECO:0007669"/>
    <property type="project" value="InterPro"/>
</dbReference>
<feature type="compositionally biased region" description="Basic residues" evidence="7">
    <location>
        <begin position="324"/>
        <end position="334"/>
    </location>
</feature>
<evidence type="ECO:0000313" key="9">
    <source>
        <dbReference type="EMBL" id="CAI9094400.1"/>
    </source>
</evidence>
<keyword evidence="3 6" id="KW-0805">Transcription regulation</keyword>
<dbReference type="Gene3D" id="2.30.30.140">
    <property type="match status" value="1"/>
</dbReference>
<reference evidence="9" key="1">
    <citation type="submission" date="2023-03" db="EMBL/GenBank/DDBJ databases">
        <authorList>
            <person name="Julca I."/>
        </authorList>
    </citation>
    <scope>NUCLEOTIDE SEQUENCE</scope>
</reference>
<feature type="compositionally biased region" description="Basic residues" evidence="7">
    <location>
        <begin position="132"/>
        <end position="143"/>
    </location>
</feature>
<sequence>MESRIRNTSAVLGLGVAKKTKSLDLQSIYKSKVSKEGLPKIEKFPVQNGGEAKDGSENKKKKKRKNGGNEVALAGVEPVTKKSKKTVDEGRAVDVQPGLVSVDSGRPLTDLSRKNGLNGLALSLGGSGHVIRVPRRPRGFVGRKKTEGNQSIKSSGPNSSVSQGARSNGELRKVESSGSSSAEPASDDKISKSGSGVGDNVGVPKSTRKRNTRELKVSRNVGEVGESRMAGEVKENTIVAEVKESKTGGEVKESRTTGEVKESENGVEVKEIENGGVMKGNGAELKEGKKAGEMKKSRIGKLSSLQCAKEEDGDHVVNNGNTSCRKRQRKRKKRMDMASGNETVQEKVEHSVENHVMAFDDFQDDDDDEEKLEQNAARMLSSRFDPKCTGFIAEDISSGRLSNNATSFSGSSVSRRGGSVRSSKSKDANRVLRPRKQLNDKGQSRKRRHFYEIIANNLDASWFLNRRIKVFWPLDESWYFGLVNDYNPEIKLHHIKYDDRDEEWIDLQNEKFKLLLLPSEVPGRVEKRKFRAYENSGDKRKKDREDDGCYEGRYLDSEPIISWLPRSSHRATPGHLKEQKTPQLSLSGQSHRSDDTDTDVGCFARDGNKSYYEASLPDNSTDGERAKSSLLGSPSSSNGSKPVVYVRRRLNKRREGFSPLRGNNKSRVAPVQNIMSYADDEDWLHLWEGSDDYKVCLKFDEKLWSLDDQGLLKLRVPLGELKGFRLNVCLPVLPFQECSVLADHLGHLAYTHSLFRHHNGVMMTTWPEVSLEMLFVDNIIGLRFLLFEGCLKLAVELFSLILTVFNQSSGEWKFFDTELPITSIRFKLSITRDLRKQKEFAFYSFSKLKQSKWLYLDSKLQRHCLFSRQLPVSECTYDNIRTLEHGSYQSDTPADGPGYFPFKKRLMKDLLPLGPTREFSSKMITRSAVHSSIKSGQIPTFALPFTAAPTFFLSLHLQLLMERNFASIGLQDDSSQRSLENSLVAIEPAAVHSPVHESCQGNFKGTSNIHKSFSLFCTDSEVLYSTCSHSVRFVNSEEGEGAHTKSAQNLDCAKSIAVLDSSSSMDLEMNAAEGIVYPKKRVSRKQESKQKVVAPVSSERYSSLATLSIELPSSDHIDKPVNGKVNISKHVSDLAGNSSDGVVQSPYQTCLRRSWRRDRNDSSSPLGDLSPTLADGKSVFVGNGFGSGPKKPRTRMRYSMPGGGYDSHLKYKSLNPRSLSHKRIWKSTEKRVPEGLIRSQKDLELMACDANVLVTLGDKGWRECGARIVLELVDQSEWRIAVRVSGVTKYSHKVDHVLQPGSTNRYTHAMMWKGGKDWVLEFPDRNQWVIFKEMYEECHNRNMRAATVKNIPIPGVRLIEESDDFMSDVHFFRNPAMYIRQDETDVEMAMNPLRILYDMDSDDEDWIVESGNFLSTNDNSFRERSCELFEKVVDVLEKFAYSQQRDQFSVDELEDLTVGICPCETVKDIYEHWRHKRQKKGMPLIRHFQPPLWERYQQQVKEWEQAVARTSAASAVGSKEKATLIERPPMFAFCLKPRGLEVPNKGSKQRSHRRFPVSGHSHAFGDQDGFHTFGRRLNGFSVGEERNLYSGYSHEFSDSSPSLQASARVFSPRDAGGGLGFISLNNDVTEWNHYPKYPGNKQKKNGLLSSPGSVKLVPYPQRTVGMKNGVHRWPMDLPEWPSQKHYSEGSLRHGMELWDDSDLHEFRLRDSSGAAQHALYMAKLKRENAIRLLYKADLAIHKAHVALMTAEAKKDAFESSNGGG</sequence>
<comment type="similarity">
    <text evidence="2 6">Belongs to the enhancer of polycomb family.</text>
</comment>
<feature type="region of interest" description="Disordered" evidence="7">
    <location>
        <begin position="613"/>
        <end position="643"/>
    </location>
</feature>
<evidence type="ECO:0000256" key="7">
    <source>
        <dbReference type="SAM" id="MobiDB-lite"/>
    </source>
</evidence>